<evidence type="ECO:0000256" key="13">
    <source>
        <dbReference type="ARBA" id="ARBA00023136"/>
    </source>
</evidence>
<evidence type="ECO:0000256" key="10">
    <source>
        <dbReference type="ARBA" id="ARBA00022833"/>
    </source>
</evidence>
<comment type="catalytic activity">
    <reaction evidence="1">
        <text>S-ubiquitinyl-[E2 ubiquitin-conjugating enzyme]-L-cysteine + [acceptor protein]-L-lysine = [E2 ubiquitin-conjugating enzyme]-L-cysteine + N(6)-ubiquitinyl-[acceptor protein]-L-lysine.</text>
        <dbReference type="EC" id="2.3.2.27"/>
    </reaction>
</comment>
<evidence type="ECO:0000256" key="2">
    <source>
        <dbReference type="ARBA" id="ARBA00004374"/>
    </source>
</evidence>
<keyword evidence="10" id="KW-0862">Zinc</keyword>
<dbReference type="InterPro" id="IPR001841">
    <property type="entry name" value="Znf_RING"/>
</dbReference>
<dbReference type="GeneTree" id="ENSGT00390000012141"/>
<dbReference type="Pfam" id="PF12483">
    <property type="entry name" value="GIDE"/>
    <property type="match status" value="1"/>
</dbReference>
<accession>A0A8C6YGZ2</accession>
<name>A0A8C6YGZ2_NAJNA</name>
<keyword evidence="9" id="KW-1000">Mitochondrion outer membrane</keyword>
<keyword evidence="11" id="KW-1133">Transmembrane helix</keyword>
<dbReference type="Proteomes" id="UP000694559">
    <property type="component" value="Unplaced"/>
</dbReference>
<reference evidence="16" key="1">
    <citation type="submission" date="2025-08" db="UniProtKB">
        <authorList>
            <consortium name="Ensembl"/>
        </authorList>
    </citation>
    <scope>IDENTIFICATION</scope>
</reference>
<evidence type="ECO:0000256" key="8">
    <source>
        <dbReference type="ARBA" id="ARBA00022786"/>
    </source>
</evidence>
<dbReference type="AlphaFoldDB" id="A0A8C6YGZ2"/>
<dbReference type="Ensembl" id="ENSNNAT00000030132.1">
    <property type="protein sequence ID" value="ENSNNAP00000028752.1"/>
    <property type="gene ID" value="ENSNNAG00000018461.1"/>
</dbReference>
<evidence type="ECO:0000256" key="12">
    <source>
        <dbReference type="ARBA" id="ARBA00023128"/>
    </source>
</evidence>
<dbReference type="InterPro" id="IPR022170">
    <property type="entry name" value="MUL1-like"/>
</dbReference>
<keyword evidence="6" id="KW-0479">Metal-binding</keyword>
<evidence type="ECO:0000256" key="3">
    <source>
        <dbReference type="ARBA" id="ARBA00012483"/>
    </source>
</evidence>
<dbReference type="InterPro" id="IPR013083">
    <property type="entry name" value="Znf_RING/FYVE/PHD"/>
</dbReference>
<evidence type="ECO:0000259" key="15">
    <source>
        <dbReference type="PROSITE" id="PS50089"/>
    </source>
</evidence>
<evidence type="ECO:0000256" key="7">
    <source>
        <dbReference type="ARBA" id="ARBA00022771"/>
    </source>
</evidence>
<dbReference type="OMA" id="FWWKVLA"/>
<sequence length="366" mass="40407">ALWEDPSGPTLLFANTCLSFDGYFSLYDRRSDLFGVKLGLLGPLLLPAQEEGQGGVQNPGGSEAPSWFKSPSILSTAGSNCLPYVVIEGVVQPVEAALTSPYHKELQGVIERLVLKEHRLIWNSLARSWTDSERVVLEQLHTVPFVLTSSTNKAAGRVSVELPLQADHLPLETVYERFQQTSHGFKDLLSHYLSGEKPKGFLETEEMLLVGSSLTGIGELAQRPDGTLCLQPPSNGAGYFLCLEDWQTLLSGLQSASSFWKWTALVCGLVAAAVAVRALRRAHRNRQLNREREAQRQEFEDYLRNHNQDEELPANTCVVCLANPRECVLLPCGHICLCFQCVQALPTPSCPICRGAIHRVVPLYQA</sequence>
<dbReference type="SUPFAM" id="SSF57850">
    <property type="entry name" value="RING/U-box"/>
    <property type="match status" value="1"/>
</dbReference>
<evidence type="ECO:0000256" key="9">
    <source>
        <dbReference type="ARBA" id="ARBA00022787"/>
    </source>
</evidence>
<dbReference type="GO" id="GO:0005741">
    <property type="term" value="C:mitochondrial outer membrane"/>
    <property type="evidence" value="ECO:0007669"/>
    <property type="project" value="UniProtKB-SubCell"/>
</dbReference>
<dbReference type="GO" id="GO:0061630">
    <property type="term" value="F:ubiquitin protein ligase activity"/>
    <property type="evidence" value="ECO:0007669"/>
    <property type="project" value="UniProtKB-EC"/>
</dbReference>
<evidence type="ECO:0000256" key="6">
    <source>
        <dbReference type="ARBA" id="ARBA00022723"/>
    </source>
</evidence>
<feature type="domain" description="RING-type" evidence="15">
    <location>
        <begin position="317"/>
        <end position="354"/>
    </location>
</feature>
<evidence type="ECO:0000256" key="1">
    <source>
        <dbReference type="ARBA" id="ARBA00000900"/>
    </source>
</evidence>
<dbReference type="PROSITE" id="PS50089">
    <property type="entry name" value="ZF_RING_2"/>
    <property type="match status" value="1"/>
</dbReference>
<keyword evidence="5" id="KW-0812">Transmembrane</keyword>
<keyword evidence="13" id="KW-0472">Membrane</keyword>
<dbReference type="Gene3D" id="3.30.40.10">
    <property type="entry name" value="Zinc/RING finger domain, C3HC4 (zinc finger)"/>
    <property type="match status" value="1"/>
</dbReference>
<dbReference type="InterPro" id="IPR051652">
    <property type="entry name" value="MDM2_MDM4_MUL1"/>
</dbReference>
<proteinExistence type="predicted"/>
<reference evidence="16" key="2">
    <citation type="submission" date="2025-09" db="UniProtKB">
        <authorList>
            <consortium name="Ensembl"/>
        </authorList>
    </citation>
    <scope>IDENTIFICATION</scope>
</reference>
<dbReference type="OrthoDB" id="1711136at2759"/>
<evidence type="ECO:0000256" key="14">
    <source>
        <dbReference type="PROSITE-ProRule" id="PRU00175"/>
    </source>
</evidence>
<evidence type="ECO:0000313" key="17">
    <source>
        <dbReference type="Proteomes" id="UP000694559"/>
    </source>
</evidence>
<dbReference type="PANTHER" id="PTHR12183:SF6">
    <property type="entry name" value="RING-TYPE E3 UBIQUITIN TRANSFERASE"/>
    <property type="match status" value="1"/>
</dbReference>
<protein>
    <recommendedName>
        <fullName evidence="3">RING-type E3 ubiquitin transferase</fullName>
        <ecNumber evidence="3">2.3.2.27</ecNumber>
    </recommendedName>
</protein>
<comment type="subcellular location">
    <subcellularLocation>
        <location evidence="2">Mitochondrion outer membrane</location>
        <topology evidence="2">Multi-pass membrane protein</topology>
    </subcellularLocation>
</comment>
<evidence type="ECO:0000256" key="11">
    <source>
        <dbReference type="ARBA" id="ARBA00022989"/>
    </source>
</evidence>
<dbReference type="PANTHER" id="PTHR12183">
    <property type="entry name" value="MITOCHONDRIAL UBIQUITIN LIGASE ACTIVATOR OF NFKB 1"/>
    <property type="match status" value="1"/>
</dbReference>
<dbReference type="GO" id="GO:0008270">
    <property type="term" value="F:zinc ion binding"/>
    <property type="evidence" value="ECO:0007669"/>
    <property type="project" value="UniProtKB-KW"/>
</dbReference>
<keyword evidence="17" id="KW-1185">Reference proteome</keyword>
<keyword evidence="12" id="KW-0496">Mitochondrion</keyword>
<evidence type="ECO:0000256" key="5">
    <source>
        <dbReference type="ARBA" id="ARBA00022692"/>
    </source>
</evidence>
<keyword evidence="8" id="KW-0833">Ubl conjugation pathway</keyword>
<keyword evidence="4" id="KW-0808">Transferase</keyword>
<organism evidence="16 17">
    <name type="scientific">Naja naja</name>
    <name type="common">Indian cobra</name>
    <dbReference type="NCBI Taxonomy" id="35670"/>
    <lineage>
        <taxon>Eukaryota</taxon>
        <taxon>Metazoa</taxon>
        <taxon>Chordata</taxon>
        <taxon>Craniata</taxon>
        <taxon>Vertebrata</taxon>
        <taxon>Euteleostomi</taxon>
        <taxon>Lepidosauria</taxon>
        <taxon>Squamata</taxon>
        <taxon>Bifurcata</taxon>
        <taxon>Unidentata</taxon>
        <taxon>Episquamata</taxon>
        <taxon>Toxicofera</taxon>
        <taxon>Serpentes</taxon>
        <taxon>Colubroidea</taxon>
        <taxon>Elapidae</taxon>
        <taxon>Elapinae</taxon>
        <taxon>Naja</taxon>
    </lineage>
</organism>
<dbReference type="GO" id="GO:0016567">
    <property type="term" value="P:protein ubiquitination"/>
    <property type="evidence" value="ECO:0007669"/>
    <property type="project" value="InterPro"/>
</dbReference>
<dbReference type="EC" id="2.3.2.27" evidence="3"/>
<dbReference type="Pfam" id="PF13920">
    <property type="entry name" value="zf-C3HC4_3"/>
    <property type="match status" value="1"/>
</dbReference>
<dbReference type="SMART" id="SM00184">
    <property type="entry name" value="RING"/>
    <property type="match status" value="1"/>
</dbReference>
<keyword evidence="7 14" id="KW-0863">Zinc-finger</keyword>
<evidence type="ECO:0000313" key="16">
    <source>
        <dbReference type="Ensembl" id="ENSNNAP00000028752.1"/>
    </source>
</evidence>
<evidence type="ECO:0000256" key="4">
    <source>
        <dbReference type="ARBA" id="ARBA00022679"/>
    </source>
</evidence>